<accession>A0A9D1FXU7</accession>
<dbReference type="AlphaFoldDB" id="A0A9D1FXU7"/>
<organism evidence="1 2">
    <name type="scientific">Candidatus Scatenecus faecavium</name>
    <dbReference type="NCBI Taxonomy" id="2840915"/>
    <lineage>
        <taxon>Bacteria</taxon>
        <taxon>Candidatus Scatenecus</taxon>
    </lineage>
</organism>
<reference evidence="1" key="1">
    <citation type="submission" date="2020-10" db="EMBL/GenBank/DDBJ databases">
        <authorList>
            <person name="Gilroy R."/>
        </authorList>
    </citation>
    <scope>NUCLEOTIDE SEQUENCE</scope>
    <source>
        <strain evidence="1">CHK152-2994</strain>
    </source>
</reference>
<evidence type="ECO:0000313" key="1">
    <source>
        <dbReference type="EMBL" id="HIS83913.1"/>
    </source>
</evidence>
<gene>
    <name evidence="1" type="ORF">IAD41_09950</name>
</gene>
<comment type="caution">
    <text evidence="1">The sequence shown here is derived from an EMBL/GenBank/DDBJ whole genome shotgun (WGS) entry which is preliminary data.</text>
</comment>
<evidence type="ECO:0000313" key="2">
    <source>
        <dbReference type="Proteomes" id="UP000824139"/>
    </source>
</evidence>
<protein>
    <submittedName>
        <fullName evidence="1">Uncharacterized protein</fullName>
    </submittedName>
</protein>
<sequence length="161" mass="18938">MEIKPFSKKVKEIVCKLNNTYILSSMKFDKTTGKYSFKKLGLMKGFPELVDSLDYYPNMSFYESFYVQKLKAEELRKGTGKKLLHLALCESRRFNCKGRIHLDAVNSDNPPFYFYRSLGFNSQSNYQIECIDKLMKNKTPFPRPYRSWCLSMYLPKNKTGI</sequence>
<dbReference type="EMBL" id="DVJO01000218">
    <property type="protein sequence ID" value="HIS83913.1"/>
    <property type="molecule type" value="Genomic_DNA"/>
</dbReference>
<proteinExistence type="predicted"/>
<reference evidence="1" key="2">
    <citation type="journal article" date="2021" name="PeerJ">
        <title>Extensive microbial diversity within the chicken gut microbiome revealed by metagenomics and culture.</title>
        <authorList>
            <person name="Gilroy R."/>
            <person name="Ravi A."/>
            <person name="Getino M."/>
            <person name="Pursley I."/>
            <person name="Horton D.L."/>
            <person name="Alikhan N.F."/>
            <person name="Baker D."/>
            <person name="Gharbi K."/>
            <person name="Hall N."/>
            <person name="Watson M."/>
            <person name="Adriaenssens E.M."/>
            <person name="Foster-Nyarko E."/>
            <person name="Jarju S."/>
            <person name="Secka A."/>
            <person name="Antonio M."/>
            <person name="Oren A."/>
            <person name="Chaudhuri R.R."/>
            <person name="La Ragione R."/>
            <person name="Hildebrand F."/>
            <person name="Pallen M.J."/>
        </authorList>
    </citation>
    <scope>NUCLEOTIDE SEQUENCE</scope>
    <source>
        <strain evidence="1">CHK152-2994</strain>
    </source>
</reference>
<name>A0A9D1FXU7_9BACT</name>
<dbReference type="Proteomes" id="UP000824139">
    <property type="component" value="Unassembled WGS sequence"/>
</dbReference>